<comment type="caution">
    <text evidence="2">The sequence shown here is derived from an EMBL/GenBank/DDBJ whole genome shotgun (WGS) entry which is preliminary data.</text>
</comment>
<evidence type="ECO:0000256" key="1">
    <source>
        <dbReference type="SAM" id="MobiDB-lite"/>
    </source>
</evidence>
<proteinExistence type="predicted"/>
<protein>
    <submittedName>
        <fullName evidence="2">Uncharacterized protein</fullName>
    </submittedName>
</protein>
<name>A0A0D0PBU5_PSEFL</name>
<reference evidence="2 3" key="1">
    <citation type="submission" date="2015-01" db="EMBL/GenBank/DDBJ databases">
        <title>Draft Genome Sequence of the Biocontrol and Plant Growth-Promoting Rhizobacteria (PGPR) Pseudomonas fluorescens UM270.</title>
        <authorList>
            <person name="Hernandez-Salmeron J.E."/>
            <person name="Santoyo G."/>
            <person name="Moreno-Hagelsieb G."/>
            <person name="Hernandez-Leon R."/>
        </authorList>
    </citation>
    <scope>NUCLEOTIDE SEQUENCE [LARGE SCALE GENOMIC DNA]</scope>
    <source>
        <strain evidence="2 3">UM270</strain>
    </source>
</reference>
<accession>A0A0D0PBU5</accession>
<organism evidence="2 3">
    <name type="scientific">Pseudomonas fluorescens</name>
    <dbReference type="NCBI Taxonomy" id="294"/>
    <lineage>
        <taxon>Bacteria</taxon>
        <taxon>Pseudomonadati</taxon>
        <taxon>Pseudomonadota</taxon>
        <taxon>Gammaproteobacteria</taxon>
        <taxon>Pseudomonadales</taxon>
        <taxon>Pseudomonadaceae</taxon>
        <taxon>Pseudomonas</taxon>
    </lineage>
</organism>
<dbReference type="Proteomes" id="UP000032101">
    <property type="component" value="Unassembled WGS sequence"/>
</dbReference>
<feature type="region of interest" description="Disordered" evidence="1">
    <location>
        <begin position="631"/>
        <end position="661"/>
    </location>
</feature>
<dbReference type="AlphaFoldDB" id="A0A0D0PBU5"/>
<gene>
    <name evidence="2" type="ORF">RL74_27400</name>
</gene>
<dbReference type="OrthoDB" id="6458179at2"/>
<evidence type="ECO:0000313" key="3">
    <source>
        <dbReference type="Proteomes" id="UP000032101"/>
    </source>
</evidence>
<evidence type="ECO:0000313" key="2">
    <source>
        <dbReference type="EMBL" id="KIQ56173.1"/>
    </source>
</evidence>
<dbReference type="EMBL" id="JXNZ01000486">
    <property type="protein sequence ID" value="KIQ56173.1"/>
    <property type="molecule type" value="Genomic_DNA"/>
</dbReference>
<feature type="non-terminal residue" evidence="2">
    <location>
        <position position="714"/>
    </location>
</feature>
<sequence>MDINSVDTLLDWLKEKPRTLGWGAILAYGRSETNKVLLQEYITRFSTGDFMQPITEEVRDSTTPTQKNFLHNYQMDAPRLSFAGSNLQKSAAKLTMKEVGGTHLSFTKQEGAQQWSLTRVSEKDVLDGPGLKFDIDLTASAGSVTSAGRVELDISNGSNYRLIDMPSEHLQRVAGERFKNHFKGLPETQRVFVLNELRFEPDQFLKPSKFYIRTHNKKDSGVRLLADEDEGEGAVVVFVAMEGEENGYVPIDNADLKYLLPEGHTVTVLLACDMVKEKIMVDGLRKVNQLPEFEYRDIVLNDVFYGIRGMKGGIKEPWGMVSNSRFDIEIPNLEIKFYDVFEPFQSYFSFVTPGHPSWLGGPGEIKYCGLAVVGSQIQTDIVLRKYKGVSYNVPANIFFVYGGGLSFELLIKDGSLVFERRTEMVGAYQSMLSSGELREYFTDDDWALLEEIYQNKMVATLEPAYERFISNLPILNVFTLNSLLFRGENSISLQSAHTPTDWALFGHVGPNQSAFSITELEPIIPHTVPLQFRTEPPRNDLTWSVRNILGENVPKGVITSSGLYTPPTAAEIQRSSVRVVITATDGSHTSSALVSVTKRSLSVNPLIMIATAGDSLGHDVSAGAVDGGRLDWSIQDPTSGAEVRPNPAEGKDHSYVPGPAIGDSSPTVDTIVVTNPRTRVSETTSVLVLHRRALLQVVINEAVTLPENQLQLSI</sequence>